<evidence type="ECO:0000313" key="2">
    <source>
        <dbReference type="EMBL" id="KAK0588129.1"/>
    </source>
</evidence>
<reference evidence="2" key="2">
    <citation type="submission" date="2023-06" db="EMBL/GenBank/DDBJ databases">
        <authorList>
            <person name="Swenson N.G."/>
            <person name="Wegrzyn J.L."/>
            <person name="Mcevoy S.L."/>
        </authorList>
    </citation>
    <scope>NUCLEOTIDE SEQUENCE</scope>
    <source>
        <strain evidence="2">NS2018</strain>
        <tissue evidence="2">Leaf</tissue>
    </source>
</reference>
<evidence type="ECO:0000313" key="3">
    <source>
        <dbReference type="Proteomes" id="UP001168877"/>
    </source>
</evidence>
<keyword evidence="3" id="KW-1185">Reference proteome</keyword>
<protein>
    <submittedName>
        <fullName evidence="2">Uncharacterized protein</fullName>
    </submittedName>
</protein>
<accession>A0AA39VJU7</accession>
<feature type="region of interest" description="Disordered" evidence="1">
    <location>
        <begin position="64"/>
        <end position="109"/>
    </location>
</feature>
<name>A0AA39VJU7_ACESA</name>
<comment type="caution">
    <text evidence="2">The sequence shown here is derived from an EMBL/GenBank/DDBJ whole genome shotgun (WGS) entry which is preliminary data.</text>
</comment>
<sequence length="109" mass="12212">MQVATCKEEGLLSHIPKWEFTQRTSSQKPLRIFTAQMFAEAELRPTDEELGQWYYEGIDDGGCLYPNPDSAETFDSSSPSSHPTPVRSTHVPSLPDMDDGYGCRNTRGI</sequence>
<reference evidence="2" key="1">
    <citation type="journal article" date="2022" name="Plant J.">
        <title>Strategies of tolerance reflected in two North American maple genomes.</title>
        <authorList>
            <person name="McEvoy S.L."/>
            <person name="Sezen U.U."/>
            <person name="Trouern-Trend A."/>
            <person name="McMahon S.M."/>
            <person name="Schaberg P.G."/>
            <person name="Yang J."/>
            <person name="Wegrzyn J.L."/>
            <person name="Swenson N.G."/>
        </authorList>
    </citation>
    <scope>NUCLEOTIDE SEQUENCE</scope>
    <source>
        <strain evidence="2">NS2018</strain>
    </source>
</reference>
<dbReference type="EMBL" id="JAUESC010000382">
    <property type="protein sequence ID" value="KAK0588129.1"/>
    <property type="molecule type" value="Genomic_DNA"/>
</dbReference>
<feature type="compositionally biased region" description="Polar residues" evidence="1">
    <location>
        <begin position="73"/>
        <end position="91"/>
    </location>
</feature>
<evidence type="ECO:0000256" key="1">
    <source>
        <dbReference type="SAM" id="MobiDB-lite"/>
    </source>
</evidence>
<organism evidence="2 3">
    <name type="scientific">Acer saccharum</name>
    <name type="common">Sugar maple</name>
    <dbReference type="NCBI Taxonomy" id="4024"/>
    <lineage>
        <taxon>Eukaryota</taxon>
        <taxon>Viridiplantae</taxon>
        <taxon>Streptophyta</taxon>
        <taxon>Embryophyta</taxon>
        <taxon>Tracheophyta</taxon>
        <taxon>Spermatophyta</taxon>
        <taxon>Magnoliopsida</taxon>
        <taxon>eudicotyledons</taxon>
        <taxon>Gunneridae</taxon>
        <taxon>Pentapetalae</taxon>
        <taxon>rosids</taxon>
        <taxon>malvids</taxon>
        <taxon>Sapindales</taxon>
        <taxon>Sapindaceae</taxon>
        <taxon>Hippocastanoideae</taxon>
        <taxon>Acereae</taxon>
        <taxon>Acer</taxon>
    </lineage>
</organism>
<dbReference type="Proteomes" id="UP001168877">
    <property type="component" value="Unassembled WGS sequence"/>
</dbReference>
<proteinExistence type="predicted"/>
<dbReference type="AlphaFoldDB" id="A0AA39VJU7"/>
<gene>
    <name evidence="2" type="ORF">LWI29_034783</name>
</gene>